<keyword evidence="6" id="KW-0472">Membrane</keyword>
<dbReference type="PRINTS" id="PR00469">
    <property type="entry name" value="PNDRDTASEII"/>
</dbReference>
<dbReference type="OrthoDB" id="9806179at2"/>
<dbReference type="SUPFAM" id="SSF51905">
    <property type="entry name" value="FAD/NAD(P)-binding domain"/>
    <property type="match status" value="1"/>
</dbReference>
<dbReference type="InterPro" id="IPR050097">
    <property type="entry name" value="Ferredoxin-NADP_redctase_2"/>
</dbReference>
<protein>
    <recommendedName>
        <fullName evidence="7">Thioredoxin domain-containing protein</fullName>
    </recommendedName>
</protein>
<keyword evidence="6" id="KW-0812">Transmembrane</keyword>
<name>A0A345ZAE7_9BACT</name>
<dbReference type="Proteomes" id="UP000254834">
    <property type="component" value="Chromosome"/>
</dbReference>
<dbReference type="PROSITE" id="PS51354">
    <property type="entry name" value="GLUTAREDOXIN_2"/>
    <property type="match status" value="1"/>
</dbReference>
<keyword evidence="3" id="KW-0560">Oxidoreductase</keyword>
<dbReference type="Gene3D" id="3.40.30.10">
    <property type="entry name" value="Glutaredoxin"/>
    <property type="match status" value="1"/>
</dbReference>
<reference evidence="8 9" key="1">
    <citation type="submission" date="2017-12" db="EMBL/GenBank/DDBJ databases">
        <title>Chromulinavorax destructans is a abundant pathogen of dominant heterotrophic picoflagllates.</title>
        <authorList>
            <person name="Deeg C.M."/>
            <person name="Zimmer M."/>
            <person name="Suttle C.A."/>
        </authorList>
    </citation>
    <scope>NUCLEOTIDE SEQUENCE [LARGE SCALE GENOMIC DNA]</scope>
    <source>
        <strain evidence="8 9">SeV1</strain>
    </source>
</reference>
<evidence type="ECO:0000256" key="1">
    <source>
        <dbReference type="ARBA" id="ARBA00022630"/>
    </source>
</evidence>
<dbReference type="InterPro" id="IPR013766">
    <property type="entry name" value="Thioredoxin_domain"/>
</dbReference>
<sequence length="485" mass="53547">MTYQAKIYFILPIILLCASVGFYVSQKKHEVELNLDQAMQSENVVPVAIIGSGPAGLSAALYIARAGMKAFLFAGPTPCGQLTQTTFIENWPGREKVLGIDLMHDIKHQAELFGACIISDTITYVDFSTWPFAMKTEEGREFKALSVILATGAHPKTLSIPGERKYWGKGVTTCAVCDAPFFVDKEVVVVGGGDTAAEEAFELAPYAKKVTVLVRGNAMRASVSMQKRMLESDNIEIQYNKELKAVYGNDEHVTSIDIYDSKLNKLENRPMDGVFLAIGHTPNSEIFKKDLKVDDLGYLVMKGRSQAASVPGVFAAGELQDPTYRQAAVAAGEGIKAALDAASFLYSVGFNTKVGHALEKNFFETFSDEKIDLQEIITLKDFEKHVIKQKGLVVIDFYSKSCPGCVQMLPSLESLAIHMKEKVSIVKCNIFNALEVRRELKHNLGLPVKTVPTIFIFKDGKFLARSSNLMSKKELFSFVQQYITD</sequence>
<accession>A0A345ZAE7</accession>
<dbReference type="InterPro" id="IPR023753">
    <property type="entry name" value="FAD/NAD-binding_dom"/>
</dbReference>
<evidence type="ECO:0000256" key="3">
    <source>
        <dbReference type="ARBA" id="ARBA00023002"/>
    </source>
</evidence>
<dbReference type="PROSITE" id="PS51352">
    <property type="entry name" value="THIOREDOXIN_2"/>
    <property type="match status" value="1"/>
</dbReference>
<feature type="transmembrane region" description="Helical" evidence="6">
    <location>
        <begin position="44"/>
        <end position="64"/>
    </location>
</feature>
<feature type="transmembrane region" description="Helical" evidence="6">
    <location>
        <begin position="7"/>
        <end position="24"/>
    </location>
</feature>
<dbReference type="InterPro" id="IPR008255">
    <property type="entry name" value="Pyr_nucl-diS_OxRdtase_2_AS"/>
</dbReference>
<keyword evidence="9" id="KW-1185">Reference proteome</keyword>
<evidence type="ECO:0000259" key="7">
    <source>
        <dbReference type="PROSITE" id="PS51352"/>
    </source>
</evidence>
<dbReference type="InterPro" id="IPR036249">
    <property type="entry name" value="Thioredoxin-like_sf"/>
</dbReference>
<evidence type="ECO:0000313" key="8">
    <source>
        <dbReference type="EMBL" id="AXK60264.1"/>
    </source>
</evidence>
<dbReference type="PRINTS" id="PR00368">
    <property type="entry name" value="FADPNR"/>
</dbReference>
<keyword evidence="6" id="KW-1133">Transmembrane helix</keyword>
<keyword evidence="2" id="KW-0274">FAD</keyword>
<gene>
    <name evidence="8" type="ORF">C0J27_00665</name>
</gene>
<dbReference type="InterPro" id="IPR036188">
    <property type="entry name" value="FAD/NAD-bd_sf"/>
</dbReference>
<dbReference type="CDD" id="cd02947">
    <property type="entry name" value="TRX_family"/>
    <property type="match status" value="1"/>
</dbReference>
<evidence type="ECO:0000256" key="2">
    <source>
        <dbReference type="ARBA" id="ARBA00022827"/>
    </source>
</evidence>
<dbReference type="Pfam" id="PF00085">
    <property type="entry name" value="Thioredoxin"/>
    <property type="match status" value="1"/>
</dbReference>
<dbReference type="EMBL" id="CP025544">
    <property type="protein sequence ID" value="AXK60264.1"/>
    <property type="molecule type" value="Genomic_DNA"/>
</dbReference>
<feature type="domain" description="Thioredoxin" evidence="7">
    <location>
        <begin position="352"/>
        <end position="484"/>
    </location>
</feature>
<dbReference type="PROSITE" id="PS00573">
    <property type="entry name" value="PYRIDINE_REDOX_2"/>
    <property type="match status" value="1"/>
</dbReference>
<dbReference type="KEGG" id="cdes:C0J27_00665"/>
<dbReference type="PANTHER" id="PTHR48105">
    <property type="entry name" value="THIOREDOXIN REDUCTASE 1-RELATED-RELATED"/>
    <property type="match status" value="1"/>
</dbReference>
<evidence type="ECO:0000313" key="9">
    <source>
        <dbReference type="Proteomes" id="UP000254834"/>
    </source>
</evidence>
<keyword evidence="1" id="KW-0285">Flavoprotein</keyword>
<dbReference type="Pfam" id="PF07992">
    <property type="entry name" value="Pyr_redox_2"/>
    <property type="match status" value="1"/>
</dbReference>
<dbReference type="GO" id="GO:0016668">
    <property type="term" value="F:oxidoreductase activity, acting on a sulfur group of donors, NAD(P) as acceptor"/>
    <property type="evidence" value="ECO:0007669"/>
    <property type="project" value="UniProtKB-ARBA"/>
</dbReference>
<proteinExistence type="predicted"/>
<dbReference type="SUPFAM" id="SSF52833">
    <property type="entry name" value="Thioredoxin-like"/>
    <property type="match status" value="1"/>
</dbReference>
<evidence type="ECO:0000256" key="4">
    <source>
        <dbReference type="ARBA" id="ARBA00023157"/>
    </source>
</evidence>
<dbReference type="Gene3D" id="3.50.50.60">
    <property type="entry name" value="FAD/NAD(P)-binding domain"/>
    <property type="match status" value="2"/>
</dbReference>
<evidence type="ECO:0000256" key="5">
    <source>
        <dbReference type="ARBA" id="ARBA00023284"/>
    </source>
</evidence>
<organism evidence="8 9">
    <name type="scientific">Candidatus Chromulinivorax destructor</name>
    <dbReference type="NCBI Taxonomy" id="2066483"/>
    <lineage>
        <taxon>Bacteria</taxon>
        <taxon>Candidatus Babelota</taxon>
        <taxon>Candidatus Babeliae</taxon>
        <taxon>Candidatus Babeliales</taxon>
        <taxon>Candidatus Chromulinivoraceae</taxon>
        <taxon>Candidatus Chromulinivorax</taxon>
    </lineage>
</organism>
<keyword evidence="4" id="KW-1015">Disulfide bond</keyword>
<keyword evidence="5" id="KW-0676">Redox-active center</keyword>
<dbReference type="AlphaFoldDB" id="A0A345ZAE7"/>
<evidence type="ECO:0000256" key="6">
    <source>
        <dbReference type="SAM" id="Phobius"/>
    </source>
</evidence>